<reference evidence="10 11" key="1">
    <citation type="submission" date="2016-11" db="EMBL/GenBank/DDBJ databases">
        <authorList>
            <person name="Jaros S."/>
            <person name="Januszkiewicz K."/>
            <person name="Wedrychowicz H."/>
        </authorList>
    </citation>
    <scope>NUCLEOTIDE SEQUENCE [LARGE SCALE GENOMIC DNA]</scope>
    <source>
        <strain evidence="10 11">DSM 13106</strain>
    </source>
</reference>
<dbReference type="InterPro" id="IPR014528">
    <property type="entry name" value="GdpP/PdeA"/>
</dbReference>
<dbReference type="InterPro" id="IPR051319">
    <property type="entry name" value="Oligoribo/pAp-PDE_c-di-AMP_PDE"/>
</dbReference>
<keyword evidence="2 6" id="KW-1003">Cell membrane</keyword>
<keyword evidence="6" id="KW-0378">Hydrolase</keyword>
<feature type="binding site" evidence="7">
    <location>
        <position position="510"/>
    </location>
    <ligand>
        <name>Mn(2+)</name>
        <dbReference type="ChEBI" id="CHEBI:29035"/>
        <label>2</label>
    </ligand>
</feature>
<dbReference type="InterPro" id="IPR043128">
    <property type="entry name" value="Rev_trsase/Diguanyl_cyclase"/>
</dbReference>
<evidence type="ECO:0000256" key="6">
    <source>
        <dbReference type="PIRNR" id="PIRNR026583"/>
    </source>
</evidence>
<dbReference type="Gene3D" id="3.10.310.30">
    <property type="match status" value="1"/>
</dbReference>
<dbReference type="AlphaFoldDB" id="A0A1M5VXC1"/>
<name>A0A1M5VXC1_9FIRM</name>
<feature type="binding site" evidence="7">
    <location>
        <position position="431"/>
    </location>
    <ligand>
        <name>Mn(2+)</name>
        <dbReference type="ChEBI" id="CHEBI:29035"/>
        <label>2</label>
    </ligand>
</feature>
<dbReference type="PIRSF" id="PIRSF026583">
    <property type="entry name" value="YybT"/>
    <property type="match status" value="1"/>
</dbReference>
<dbReference type="GO" id="GO:0046872">
    <property type="term" value="F:metal ion binding"/>
    <property type="evidence" value="ECO:0007669"/>
    <property type="project" value="UniProtKB-KW"/>
</dbReference>
<feature type="domain" description="GGDEF" evidence="9">
    <location>
        <begin position="186"/>
        <end position="314"/>
    </location>
</feature>
<gene>
    <name evidence="10" type="ORF">SAMN02745180_01101</name>
</gene>
<dbReference type="InterPro" id="IPR001667">
    <property type="entry name" value="DDH_dom"/>
</dbReference>
<dbReference type="Proteomes" id="UP000184389">
    <property type="component" value="Unassembled WGS sequence"/>
</dbReference>
<dbReference type="InterPro" id="IPR049553">
    <property type="entry name" value="GdpP-like_PAS"/>
</dbReference>
<feature type="binding site" evidence="7">
    <location>
        <position position="363"/>
    </location>
    <ligand>
        <name>Mn(2+)</name>
        <dbReference type="ChEBI" id="CHEBI:29035"/>
        <label>2</label>
    </ligand>
</feature>
<evidence type="ECO:0000313" key="11">
    <source>
        <dbReference type="Proteomes" id="UP000184389"/>
    </source>
</evidence>
<comment type="catalytic activity">
    <reaction evidence="6">
        <text>3',3'-c-di-AMP + H2O = 5'-O-phosphonoadenylyl-(3'-&gt;5')-adenosine + H(+)</text>
        <dbReference type="Rhea" id="RHEA:54420"/>
        <dbReference type="ChEBI" id="CHEBI:15377"/>
        <dbReference type="ChEBI" id="CHEBI:15378"/>
        <dbReference type="ChEBI" id="CHEBI:71500"/>
        <dbReference type="ChEBI" id="CHEBI:138171"/>
    </reaction>
</comment>
<evidence type="ECO:0000259" key="9">
    <source>
        <dbReference type="PROSITE" id="PS50887"/>
    </source>
</evidence>
<dbReference type="Pfam" id="PF01368">
    <property type="entry name" value="DHH"/>
    <property type="match status" value="1"/>
</dbReference>
<dbReference type="EMBL" id="FQXR01000004">
    <property type="protein sequence ID" value="SHH79851.1"/>
    <property type="molecule type" value="Genomic_DNA"/>
</dbReference>
<dbReference type="Gene3D" id="3.30.70.270">
    <property type="match status" value="1"/>
</dbReference>
<dbReference type="Gene3D" id="3.30.450.20">
    <property type="entry name" value="PAS domain"/>
    <property type="match status" value="1"/>
</dbReference>
<evidence type="ECO:0000256" key="3">
    <source>
        <dbReference type="ARBA" id="ARBA00022692"/>
    </source>
</evidence>
<dbReference type="GO" id="GO:0106409">
    <property type="term" value="F:cyclic-di-AMP phosphodiesterase activity"/>
    <property type="evidence" value="ECO:0007669"/>
    <property type="project" value="RHEA"/>
</dbReference>
<feature type="binding site" evidence="7">
    <location>
        <position position="361"/>
    </location>
    <ligand>
        <name>Mn(2+)</name>
        <dbReference type="ChEBI" id="CHEBI:29035"/>
        <label>1</label>
    </ligand>
</feature>
<dbReference type="FunFam" id="3.90.1640.10:FF:000002">
    <property type="entry name" value="Cyclic-di-AMP phosphodiesterase"/>
    <property type="match status" value="1"/>
</dbReference>
<feature type="binding site" evidence="7">
    <location>
        <position position="455"/>
    </location>
    <ligand>
        <name>Mn(2+)</name>
        <dbReference type="ChEBI" id="CHEBI:29035"/>
        <label>2</label>
    </ligand>
</feature>
<dbReference type="EC" id="3.1.4.-" evidence="6"/>
<keyword evidence="7" id="KW-0464">Manganese</keyword>
<dbReference type="STRING" id="1123281.SAMN02745180_01101"/>
<dbReference type="PANTHER" id="PTHR47618:SF2">
    <property type="entry name" value="CYCLIC-DI-AMP PHOSPHODIESTERASE GDPP"/>
    <property type="match status" value="1"/>
</dbReference>
<dbReference type="GO" id="GO:0016787">
    <property type="term" value="F:hydrolase activity"/>
    <property type="evidence" value="ECO:0007669"/>
    <property type="project" value="UniProtKB-UniRule"/>
</dbReference>
<dbReference type="InterPro" id="IPR000160">
    <property type="entry name" value="GGDEF_dom"/>
</dbReference>
<keyword evidence="3 8" id="KW-0812">Transmembrane</keyword>
<accession>A0A1M5VXC1</accession>
<keyword evidence="7" id="KW-0479">Metal-binding</keyword>
<comment type="subcellular location">
    <subcellularLocation>
        <location evidence="1">Cell membrane</location>
        <topology evidence="1">Multi-pass membrane protein</topology>
    </subcellularLocation>
</comment>
<comment type="similarity">
    <text evidence="6">Belongs to the GdpP/PdeA phosphodiesterase family.</text>
</comment>
<dbReference type="Pfam" id="PF21370">
    <property type="entry name" value="PAS_GdpP"/>
    <property type="match status" value="1"/>
</dbReference>
<dbReference type="GO" id="GO:0005886">
    <property type="term" value="C:plasma membrane"/>
    <property type="evidence" value="ECO:0007669"/>
    <property type="project" value="UniProtKB-SubCell"/>
</dbReference>
<dbReference type="OrthoDB" id="9759476at2"/>
<evidence type="ECO:0000256" key="4">
    <source>
        <dbReference type="ARBA" id="ARBA00022989"/>
    </source>
</evidence>
<comment type="function">
    <text evidence="6">Has phosphodiesterase (PDE) activity against cyclic-di-AMP (c-di-AMP).</text>
</comment>
<feature type="transmembrane region" description="Helical" evidence="8">
    <location>
        <begin position="16"/>
        <end position="48"/>
    </location>
</feature>
<evidence type="ECO:0000256" key="1">
    <source>
        <dbReference type="ARBA" id="ARBA00004651"/>
    </source>
</evidence>
<keyword evidence="11" id="KW-1185">Reference proteome</keyword>
<dbReference type="PROSITE" id="PS50887">
    <property type="entry name" value="GGDEF"/>
    <property type="match status" value="1"/>
</dbReference>
<comment type="cofactor">
    <cofactor evidence="7">
        <name>Mn(2+)</name>
        <dbReference type="ChEBI" id="CHEBI:29035"/>
    </cofactor>
    <text evidence="7">For phosphodiesterase activity, probably binds 2 Mn(2+) per subunit.</text>
</comment>
<dbReference type="InterPro" id="IPR038763">
    <property type="entry name" value="DHH_sf"/>
</dbReference>
<dbReference type="Pfam" id="PF02272">
    <property type="entry name" value="DHHA1"/>
    <property type="match status" value="1"/>
</dbReference>
<dbReference type="GO" id="GO:0003676">
    <property type="term" value="F:nucleic acid binding"/>
    <property type="evidence" value="ECO:0007669"/>
    <property type="project" value="UniProtKB-UniRule"/>
</dbReference>
<organism evidence="10 11">
    <name type="scientific">Sporanaerobacter acetigenes DSM 13106</name>
    <dbReference type="NCBI Taxonomy" id="1123281"/>
    <lineage>
        <taxon>Bacteria</taxon>
        <taxon>Bacillati</taxon>
        <taxon>Bacillota</taxon>
        <taxon>Tissierellia</taxon>
        <taxon>Tissierellales</taxon>
        <taxon>Sporanaerobacteraceae</taxon>
        <taxon>Sporanaerobacter</taxon>
    </lineage>
</organism>
<proteinExistence type="inferred from homology"/>
<dbReference type="PANTHER" id="PTHR47618">
    <property type="entry name" value="BIFUNCTIONAL OLIGORIBONUCLEASE AND PAP PHOSPHATASE NRNA"/>
    <property type="match status" value="1"/>
</dbReference>
<keyword evidence="4 8" id="KW-1133">Transmembrane helix</keyword>
<dbReference type="InterPro" id="IPR003156">
    <property type="entry name" value="DHHA1_dom"/>
</dbReference>
<dbReference type="Gene3D" id="3.90.1640.10">
    <property type="entry name" value="inorganic pyrophosphatase (n-terminal core)"/>
    <property type="match status" value="1"/>
</dbReference>
<evidence type="ECO:0000256" key="7">
    <source>
        <dbReference type="PIRSR" id="PIRSR026583-50"/>
    </source>
</evidence>
<dbReference type="SUPFAM" id="SSF64182">
    <property type="entry name" value="DHH phosphoesterases"/>
    <property type="match status" value="1"/>
</dbReference>
<dbReference type="RefSeq" id="WP_072743774.1">
    <property type="nucleotide sequence ID" value="NZ_FQXR01000004.1"/>
</dbReference>
<keyword evidence="5 6" id="KW-0472">Membrane</keyword>
<evidence type="ECO:0000256" key="5">
    <source>
        <dbReference type="ARBA" id="ARBA00023136"/>
    </source>
</evidence>
<protein>
    <recommendedName>
        <fullName evidence="6">Cyclic-di-AMP phosphodiesterase</fullName>
        <ecNumber evidence="6">3.1.4.-</ecNumber>
    </recommendedName>
</protein>
<feature type="binding site" evidence="7">
    <location>
        <position position="357"/>
    </location>
    <ligand>
        <name>Mn(2+)</name>
        <dbReference type="ChEBI" id="CHEBI:29035"/>
        <label>1</label>
    </ligand>
</feature>
<dbReference type="Pfam" id="PF24898">
    <property type="entry name" value="GGDEF_GdpP"/>
    <property type="match status" value="1"/>
</dbReference>
<evidence type="ECO:0000256" key="2">
    <source>
        <dbReference type="ARBA" id="ARBA00022475"/>
    </source>
</evidence>
<evidence type="ECO:0000256" key="8">
    <source>
        <dbReference type="SAM" id="Phobius"/>
    </source>
</evidence>
<evidence type="ECO:0000313" key="10">
    <source>
        <dbReference type="EMBL" id="SHH79851.1"/>
    </source>
</evidence>
<sequence length="667" mass="75861">MKENKYSRFIAPNDKIYLWIIAIFVIVLFFYNPIIGFVGVLVLIYLIYYYWKNTHVKKEEWTRYIEGLAEEFDSVTKEAIFNMPIPLTMIGKDGNIRWYNTRFLSMMEEKDILDKNIVALVPGMKIEEIFQGDTGFVEINFKESYYKIYYNIVDSKKTINSNDTIAMLYWIDNTSFSLLKERYNDEKLIVCVAQVDNYDEVKGNTDEVNRPIVFAEIDKKINSYVSSMNGFVRKYENDKYIIIFENAYLEYLESKKFDILDRIREIDLGNKIPITLSMGVGVNGKNPNQSYEYAKAAIDIALGRGGDQAVVKKIDRLSFYGGKTKAVEKRNKVKSRVISHALRQLIDQSEVVFIMGHKNADMDCFGASIGILRAVKNRNKKGYIVLKDSNPSIKNIYDRMKKDQAEILDSIVTPEEAMNKASKSNLLVVVDNHKPSFTEAPELLKIIDKVVLIDHHRRGAEFIEDPVLTYLEPYASSTCELVTEILYYMSDKMELTNFEADALLAGISVDTKNFTFQTGVRTFEAASFLKRAGADTTSVRQLFRDDYNTFLLKAEVVKNAKVVYDKIAISRLSEETEDSILIAAQAANELLNINGVSASFVLALTDGKIHISGRSLGDISVQLILEKLGGGGHLTSAGVQLENVNMDESEEMLKKAIDEYLKEGEDK</sequence>
<feature type="binding site" evidence="7">
    <location>
        <position position="431"/>
    </location>
    <ligand>
        <name>Mn(2+)</name>
        <dbReference type="ChEBI" id="CHEBI:29035"/>
        <label>1</label>
    </ligand>
</feature>